<dbReference type="InterPro" id="IPR018392">
    <property type="entry name" value="LysM"/>
</dbReference>
<feature type="domain" description="LysM" evidence="1">
    <location>
        <begin position="10"/>
        <end position="54"/>
    </location>
</feature>
<dbReference type="Gene3D" id="3.10.350.10">
    <property type="entry name" value="LysM domain"/>
    <property type="match status" value="2"/>
</dbReference>
<reference evidence="2 3" key="1">
    <citation type="submission" date="2024-04" db="EMBL/GenBank/DDBJ databases">
        <title>Human intestinal bacterial collection.</title>
        <authorList>
            <person name="Pauvert C."/>
            <person name="Hitch T.C.A."/>
            <person name="Clavel T."/>
        </authorList>
    </citation>
    <scope>NUCLEOTIDE SEQUENCE [LARGE SCALE GENOMIC DNA]</scope>
    <source>
        <strain evidence="2 3">CLA-AA-H249</strain>
    </source>
</reference>
<dbReference type="Proteomes" id="UP001482154">
    <property type="component" value="Unassembled WGS sequence"/>
</dbReference>
<dbReference type="PROSITE" id="PS51782">
    <property type="entry name" value="LYSM"/>
    <property type="match status" value="2"/>
</dbReference>
<dbReference type="PANTHER" id="PTHR33734:SF22">
    <property type="entry name" value="MEMBRANE-BOUND LYTIC MUREIN TRANSGLYCOSYLASE D"/>
    <property type="match status" value="1"/>
</dbReference>
<evidence type="ECO:0000259" key="1">
    <source>
        <dbReference type="PROSITE" id="PS51782"/>
    </source>
</evidence>
<dbReference type="EMBL" id="JBBNIN010000011">
    <property type="protein sequence ID" value="MEQ2711229.1"/>
    <property type="molecule type" value="Genomic_DNA"/>
</dbReference>
<evidence type="ECO:0000313" key="3">
    <source>
        <dbReference type="Proteomes" id="UP001482154"/>
    </source>
</evidence>
<dbReference type="SUPFAM" id="SSF54106">
    <property type="entry name" value="LysM domain"/>
    <property type="match status" value="2"/>
</dbReference>
<organism evidence="2 3">
    <name type="scientific">Anaerostipes amylophilus</name>
    <dbReference type="NCBI Taxonomy" id="2981779"/>
    <lineage>
        <taxon>Bacteria</taxon>
        <taxon>Bacillati</taxon>
        <taxon>Bacillota</taxon>
        <taxon>Clostridia</taxon>
        <taxon>Lachnospirales</taxon>
        <taxon>Lachnospiraceae</taxon>
        <taxon>Anaerostipes</taxon>
    </lineage>
</organism>
<accession>A0ABV1IVJ6</accession>
<protein>
    <submittedName>
        <fullName evidence="2">LysM domain-containing protein</fullName>
    </submittedName>
</protein>
<comment type="caution">
    <text evidence="2">The sequence shown here is derived from an EMBL/GenBank/DDBJ whole genome shotgun (WGS) entry which is preliminary data.</text>
</comment>
<feature type="domain" description="LysM" evidence="1">
    <location>
        <begin position="66"/>
        <end position="110"/>
    </location>
</feature>
<sequence>MSQTNTCKGTVYIVKEKDSLYQIAKAYGVKVRDIMRENPFVNVYNLQIGDELCVPGFLSVSENAYTPYIVKKGETILDIANMHKTTVENLAKSNKKIREMTLPVGTVLLIDKAK</sequence>
<dbReference type="InterPro" id="IPR036779">
    <property type="entry name" value="LysM_dom_sf"/>
</dbReference>
<dbReference type="Pfam" id="PF01476">
    <property type="entry name" value="LysM"/>
    <property type="match status" value="2"/>
</dbReference>
<dbReference type="PANTHER" id="PTHR33734">
    <property type="entry name" value="LYSM DOMAIN-CONTAINING GPI-ANCHORED PROTEIN 2"/>
    <property type="match status" value="1"/>
</dbReference>
<proteinExistence type="predicted"/>
<name>A0ABV1IVJ6_9FIRM</name>
<dbReference type="SMART" id="SM00257">
    <property type="entry name" value="LysM"/>
    <property type="match status" value="2"/>
</dbReference>
<dbReference type="RefSeq" id="WP_117944562.1">
    <property type="nucleotide sequence ID" value="NZ_JBBNIN010000011.1"/>
</dbReference>
<gene>
    <name evidence="2" type="ORF">AAAU51_08595</name>
</gene>
<evidence type="ECO:0000313" key="2">
    <source>
        <dbReference type="EMBL" id="MEQ2711229.1"/>
    </source>
</evidence>
<keyword evidence="3" id="KW-1185">Reference proteome</keyword>
<dbReference type="CDD" id="cd00118">
    <property type="entry name" value="LysM"/>
    <property type="match status" value="2"/>
</dbReference>